<dbReference type="EMBL" id="AJTX02000004">
    <property type="protein sequence ID" value="KKJ00474.1"/>
    <property type="molecule type" value="Genomic_DNA"/>
</dbReference>
<gene>
    <name evidence="2" type="ORF">PROH_07260</name>
</gene>
<evidence type="ECO:0000313" key="2">
    <source>
        <dbReference type="EMBL" id="KKJ00474.1"/>
    </source>
</evidence>
<dbReference type="Proteomes" id="UP000034681">
    <property type="component" value="Unassembled WGS sequence"/>
</dbReference>
<dbReference type="RefSeq" id="WP_026099204.1">
    <property type="nucleotide sequence ID" value="NZ_KB235933.1"/>
</dbReference>
<sequence length="280" mass="30845">MPHLSRILIYPIKSLDPCPVPTATIAPGGSLGGDRRWAMVDGRPSARQTPQSPRSWVNGKREPQIQRLRCRFDGAIAPAGQPQDPDHPPRISVGWDAIDPDLTFDLVAGTSPFSQWLSQGLGYPVSLVENPDQGFPDDPVSPGPTLISAASLDTVAQWFPGQSVAAMRLRFRVNLEIAEVPPFWEDRLFGTEETVVPFQIGAVQVLGVNPCKRCVVPTRDPWTGTVDPDFKAQFKQRRLESLPPWTVADRFRNPYRLSVNTRIPPSEAGKVLSLGDPVML</sequence>
<feature type="domain" description="MOSC" evidence="1">
    <location>
        <begin position="110"/>
        <end position="280"/>
    </location>
</feature>
<dbReference type="InterPro" id="IPR005303">
    <property type="entry name" value="MOCOS_middle"/>
</dbReference>
<dbReference type="SUPFAM" id="SSF141673">
    <property type="entry name" value="MOSC N-terminal domain-like"/>
    <property type="match status" value="1"/>
</dbReference>
<name>A0A0M2Q0J9_PROHO</name>
<dbReference type="AlphaFoldDB" id="A0A0M2Q0J9"/>
<dbReference type="GO" id="GO:0030170">
    <property type="term" value="F:pyridoxal phosphate binding"/>
    <property type="evidence" value="ECO:0007669"/>
    <property type="project" value="InterPro"/>
</dbReference>
<dbReference type="eggNOG" id="COG3217">
    <property type="taxonomic scope" value="Bacteria"/>
</dbReference>
<evidence type="ECO:0000313" key="3">
    <source>
        <dbReference type="Proteomes" id="UP000034681"/>
    </source>
</evidence>
<reference evidence="2" key="1">
    <citation type="submission" date="2012-04" db="EMBL/GenBank/DDBJ databases">
        <authorList>
            <person name="Borisov I.G."/>
            <person name="Ivanikova N.V."/>
            <person name="Pinevich A.V."/>
        </authorList>
    </citation>
    <scope>NUCLEOTIDE SEQUENCE</scope>
    <source>
        <strain evidence="2">CALU 1027</strain>
    </source>
</reference>
<dbReference type="STRING" id="317619.GCA_000332315_00187"/>
<dbReference type="InterPro" id="IPR005302">
    <property type="entry name" value="MoCF_Sase_C"/>
</dbReference>
<protein>
    <recommendedName>
        <fullName evidence="1">MOSC domain-containing protein</fullName>
    </recommendedName>
</protein>
<comment type="caution">
    <text evidence="2">The sequence shown here is derived from an EMBL/GenBank/DDBJ whole genome shotgun (WGS) entry which is preliminary data.</text>
</comment>
<evidence type="ECO:0000259" key="1">
    <source>
        <dbReference type="PROSITE" id="PS51340"/>
    </source>
</evidence>
<dbReference type="GO" id="GO:0003824">
    <property type="term" value="F:catalytic activity"/>
    <property type="evidence" value="ECO:0007669"/>
    <property type="project" value="InterPro"/>
</dbReference>
<accession>A0A0M2Q0J9</accession>
<dbReference type="Pfam" id="PF03476">
    <property type="entry name" value="MOSC_N"/>
    <property type="match status" value="1"/>
</dbReference>
<proteinExistence type="predicted"/>
<organism evidence="2 3">
    <name type="scientific">Prochlorothrix hollandica PCC 9006 = CALU 1027</name>
    <dbReference type="NCBI Taxonomy" id="317619"/>
    <lineage>
        <taxon>Bacteria</taxon>
        <taxon>Bacillati</taxon>
        <taxon>Cyanobacteriota</taxon>
        <taxon>Cyanophyceae</taxon>
        <taxon>Prochlorotrichales</taxon>
        <taxon>Prochlorotrichaceae</taxon>
        <taxon>Prochlorothrix</taxon>
    </lineage>
</organism>
<dbReference type="PROSITE" id="PS51340">
    <property type="entry name" value="MOSC"/>
    <property type="match status" value="1"/>
</dbReference>
<dbReference type="GO" id="GO:0030151">
    <property type="term" value="F:molybdenum ion binding"/>
    <property type="evidence" value="ECO:0007669"/>
    <property type="project" value="InterPro"/>
</dbReference>
<keyword evidence="3" id="KW-1185">Reference proteome</keyword>
<dbReference type="OrthoDB" id="581532at2"/>